<comment type="caution">
    <text evidence="12">The sequence shown here is derived from an EMBL/GenBank/DDBJ whole genome shotgun (WGS) entry which is preliminary data.</text>
</comment>
<evidence type="ECO:0000313" key="13">
    <source>
        <dbReference type="Proteomes" id="UP000634206"/>
    </source>
</evidence>
<evidence type="ECO:0000256" key="3">
    <source>
        <dbReference type="ARBA" id="ARBA00022692"/>
    </source>
</evidence>
<dbReference type="GO" id="GO:0044877">
    <property type="term" value="F:protein-containing complex binding"/>
    <property type="evidence" value="ECO:0007669"/>
    <property type="project" value="InterPro"/>
</dbReference>
<accession>A0AAE2SAV7</accession>
<gene>
    <name evidence="12" type="ORF">JIN83_04980</name>
</gene>
<evidence type="ECO:0000256" key="6">
    <source>
        <dbReference type="ARBA" id="ARBA00023186"/>
    </source>
</evidence>
<dbReference type="Pfam" id="PF09976">
    <property type="entry name" value="TPR_21"/>
    <property type="match status" value="1"/>
</dbReference>
<evidence type="ECO:0000256" key="5">
    <source>
        <dbReference type="ARBA" id="ARBA00023136"/>
    </source>
</evidence>
<dbReference type="InterPro" id="IPR011990">
    <property type="entry name" value="TPR-like_helical_dom_sf"/>
</dbReference>
<evidence type="ECO:0000256" key="9">
    <source>
        <dbReference type="SAM" id="MobiDB-lite"/>
    </source>
</evidence>
<evidence type="ECO:0000256" key="2">
    <source>
        <dbReference type="ARBA" id="ARBA00022475"/>
    </source>
</evidence>
<dbReference type="EMBL" id="JAENIG010000002">
    <property type="protein sequence ID" value="MBK1854299.1"/>
    <property type="molecule type" value="Genomic_DNA"/>
</dbReference>
<keyword evidence="13" id="KW-1185">Reference proteome</keyword>
<feature type="region of interest" description="Disordered" evidence="9">
    <location>
        <begin position="211"/>
        <end position="280"/>
    </location>
</feature>
<proteinExistence type="inferred from homology"/>
<keyword evidence="2" id="KW-1003">Cell membrane</keyword>
<dbReference type="Proteomes" id="UP000634206">
    <property type="component" value="Unassembled WGS sequence"/>
</dbReference>
<evidence type="ECO:0000313" key="12">
    <source>
        <dbReference type="EMBL" id="MBK1854299.1"/>
    </source>
</evidence>
<feature type="compositionally biased region" description="Pro residues" evidence="9">
    <location>
        <begin position="217"/>
        <end position="226"/>
    </location>
</feature>
<dbReference type="SUPFAM" id="SSF48452">
    <property type="entry name" value="TPR-like"/>
    <property type="match status" value="1"/>
</dbReference>
<comment type="similarity">
    <text evidence="7">Belongs to the YfgM family.</text>
</comment>
<comment type="subcellular location">
    <subcellularLocation>
        <location evidence="1">Cell membrane</location>
        <topology evidence="1">Single-pass type II membrane protein</topology>
    </subcellularLocation>
</comment>
<name>A0AAE2SAV7_9BACT</name>
<reference evidence="12" key="1">
    <citation type="submission" date="2021-01" db="EMBL/GenBank/DDBJ databases">
        <title>Modified the classification status of verrucomicrobia.</title>
        <authorList>
            <person name="Feng X."/>
        </authorList>
    </citation>
    <scope>NUCLEOTIDE SEQUENCE</scope>
    <source>
        <strain evidence="12">5K15</strain>
    </source>
</reference>
<dbReference type="RefSeq" id="WP_309488904.1">
    <property type="nucleotide sequence ID" value="NZ_JAENIG010000002.1"/>
</dbReference>
<feature type="transmembrane region" description="Helical" evidence="10">
    <location>
        <begin position="29"/>
        <end position="49"/>
    </location>
</feature>
<dbReference type="PANTHER" id="PTHR38035:SF1">
    <property type="entry name" value="ANCILLARY SECYEG TRANSLOCON SUBUNIT"/>
    <property type="match status" value="1"/>
</dbReference>
<keyword evidence="6" id="KW-0143">Chaperone</keyword>
<keyword evidence="3 10" id="KW-0812">Transmembrane</keyword>
<evidence type="ECO:0000259" key="11">
    <source>
        <dbReference type="Pfam" id="PF09976"/>
    </source>
</evidence>
<dbReference type="PANTHER" id="PTHR38035">
    <property type="entry name" value="UPF0070 PROTEIN YFGM"/>
    <property type="match status" value="1"/>
</dbReference>
<evidence type="ECO:0000256" key="4">
    <source>
        <dbReference type="ARBA" id="ARBA00022989"/>
    </source>
</evidence>
<keyword evidence="4 10" id="KW-1133">Transmembrane helix</keyword>
<dbReference type="InterPro" id="IPR026039">
    <property type="entry name" value="YfgM"/>
</dbReference>
<dbReference type="GO" id="GO:0005886">
    <property type="term" value="C:plasma membrane"/>
    <property type="evidence" value="ECO:0007669"/>
    <property type="project" value="UniProtKB-SubCell"/>
</dbReference>
<dbReference type="Gene3D" id="1.25.40.10">
    <property type="entry name" value="Tetratricopeptide repeat domain"/>
    <property type="match status" value="2"/>
</dbReference>
<sequence>MAEISNPIAEIDHGPSKLDQFLDRHTPKLVIGAILIALAVIGYVIYSGLAEAEAEEAGSALYAANTATEYQEVISKWPDSEAAASAQLLLAGVQWEDSKDEAVSTLQSFISEHPEHSAAATAKVSLGLRQLAQGKNDEAVSTLTEVANDESAAYIAPLAQITLGDIAKAAGDTEGAKTWYEKAAEDNTGQGNTYADTASARLQLVNAVPPTKVKPTAPAPAVPPAAPAAAGSTPSPAPTLPPLVAPDQDQPATQPADAPDAEGQSEEPQKPAENLNEGPR</sequence>
<feature type="compositionally biased region" description="Pro residues" evidence="9">
    <location>
        <begin position="235"/>
        <end position="244"/>
    </location>
</feature>
<keyword evidence="5 10" id="KW-0472">Membrane</keyword>
<organism evidence="12 13">
    <name type="scientific">Oceaniferula flava</name>
    <dbReference type="NCBI Taxonomy" id="2800421"/>
    <lineage>
        <taxon>Bacteria</taxon>
        <taxon>Pseudomonadati</taxon>
        <taxon>Verrucomicrobiota</taxon>
        <taxon>Verrucomicrobiia</taxon>
        <taxon>Verrucomicrobiales</taxon>
        <taxon>Verrucomicrobiaceae</taxon>
        <taxon>Oceaniferula</taxon>
    </lineage>
</organism>
<feature type="compositionally biased region" description="Low complexity" evidence="9">
    <location>
        <begin position="245"/>
        <end position="258"/>
    </location>
</feature>
<evidence type="ECO:0000256" key="1">
    <source>
        <dbReference type="ARBA" id="ARBA00004401"/>
    </source>
</evidence>
<evidence type="ECO:0000256" key="10">
    <source>
        <dbReference type="SAM" id="Phobius"/>
    </source>
</evidence>
<feature type="domain" description="Ancillary SecYEG translocon subunit/Cell division coordinator CpoB TPR" evidence="11">
    <location>
        <begin position="21"/>
        <end position="191"/>
    </location>
</feature>
<evidence type="ECO:0000256" key="8">
    <source>
        <dbReference type="ARBA" id="ARBA00024235"/>
    </source>
</evidence>
<evidence type="ECO:0000256" key="7">
    <source>
        <dbReference type="ARBA" id="ARBA00024197"/>
    </source>
</evidence>
<dbReference type="AlphaFoldDB" id="A0AAE2SAV7"/>
<dbReference type="InterPro" id="IPR018704">
    <property type="entry name" value="SecYEG/CpoB_TPR"/>
</dbReference>
<protein>
    <recommendedName>
        <fullName evidence="8">Ancillary SecYEG translocon subunit</fullName>
    </recommendedName>
</protein>